<dbReference type="GO" id="GO:0032259">
    <property type="term" value="P:methylation"/>
    <property type="evidence" value="ECO:0007669"/>
    <property type="project" value="UniProtKB-KW"/>
</dbReference>
<keyword evidence="2" id="KW-0808">Transferase</keyword>
<reference evidence="3" key="1">
    <citation type="submission" date="2016-10" db="EMBL/GenBank/DDBJ databases">
        <authorList>
            <person name="Varghese N."/>
            <person name="Submissions S."/>
        </authorList>
    </citation>
    <scope>NUCLEOTIDE SEQUENCE [LARGE SCALE GENOMIC DNA]</scope>
    <source>
        <strain evidence="3">CGMCC 4.5579</strain>
    </source>
</reference>
<dbReference type="InterPro" id="IPR013216">
    <property type="entry name" value="Methyltransf_11"/>
</dbReference>
<feature type="domain" description="Methyltransferase type 11" evidence="1">
    <location>
        <begin position="24"/>
        <end position="121"/>
    </location>
</feature>
<dbReference type="Gene3D" id="3.40.50.150">
    <property type="entry name" value="Vaccinia Virus protein VP39"/>
    <property type="match status" value="1"/>
</dbReference>
<evidence type="ECO:0000259" key="1">
    <source>
        <dbReference type="Pfam" id="PF08241"/>
    </source>
</evidence>
<organism evidence="2 3">
    <name type="scientific">Amycolatopsis arida</name>
    <dbReference type="NCBI Taxonomy" id="587909"/>
    <lineage>
        <taxon>Bacteria</taxon>
        <taxon>Bacillati</taxon>
        <taxon>Actinomycetota</taxon>
        <taxon>Actinomycetes</taxon>
        <taxon>Pseudonocardiales</taxon>
        <taxon>Pseudonocardiaceae</taxon>
        <taxon>Amycolatopsis</taxon>
    </lineage>
</organism>
<dbReference type="GO" id="GO:0008757">
    <property type="term" value="F:S-adenosylmethionine-dependent methyltransferase activity"/>
    <property type="evidence" value="ECO:0007669"/>
    <property type="project" value="InterPro"/>
</dbReference>
<dbReference type="SUPFAM" id="SSF53335">
    <property type="entry name" value="S-adenosyl-L-methionine-dependent methyltransferases"/>
    <property type="match status" value="1"/>
</dbReference>
<sequence length="241" mass="25653">MQVGYPPDAAGFVLPVLRPGMLVLDVGCGSGTLTRVLGTAVYPVRVLGVDPAPERVVEATTAARRHRVSTVAYVVGEPGRLPLPDAAVDLVFGHALLDRSPEPAPVLAELARVLRPGGTLALSTSDWGRVRLRPRTANVDAALRGYFLLCRRSGQDPFAGRAAAERVEAVGFRDVRVRTRYKPGPDYRELAEEVEAALAAALGTSGGDHGQLASAARSAWLWARGGRGEVSQCWTELLATR</sequence>
<keyword evidence="2" id="KW-0489">Methyltransferase</keyword>
<dbReference type="STRING" id="587909.SAMN05421810_10327"/>
<dbReference type="CDD" id="cd02440">
    <property type="entry name" value="AdoMet_MTases"/>
    <property type="match status" value="1"/>
</dbReference>
<evidence type="ECO:0000313" key="2">
    <source>
        <dbReference type="EMBL" id="SFP66344.1"/>
    </source>
</evidence>
<dbReference type="PANTHER" id="PTHR43591">
    <property type="entry name" value="METHYLTRANSFERASE"/>
    <property type="match status" value="1"/>
</dbReference>
<name>A0A1I5S6M5_9PSEU</name>
<dbReference type="InterPro" id="IPR029063">
    <property type="entry name" value="SAM-dependent_MTases_sf"/>
</dbReference>
<protein>
    <submittedName>
        <fullName evidence="2">Methyltransferase domain-containing protein</fullName>
    </submittedName>
</protein>
<gene>
    <name evidence="2" type="ORF">SAMN05421810_10327</name>
</gene>
<accession>A0A1I5S6M5</accession>
<keyword evidence="3" id="KW-1185">Reference proteome</keyword>
<dbReference type="RefSeq" id="WP_243859907.1">
    <property type="nucleotide sequence ID" value="NZ_FOWW01000003.1"/>
</dbReference>
<dbReference type="Pfam" id="PF08241">
    <property type="entry name" value="Methyltransf_11"/>
    <property type="match status" value="1"/>
</dbReference>
<proteinExistence type="predicted"/>
<dbReference type="Proteomes" id="UP000198727">
    <property type="component" value="Unassembled WGS sequence"/>
</dbReference>
<dbReference type="EMBL" id="FOWW01000003">
    <property type="protein sequence ID" value="SFP66344.1"/>
    <property type="molecule type" value="Genomic_DNA"/>
</dbReference>
<dbReference type="AlphaFoldDB" id="A0A1I5S6M5"/>
<evidence type="ECO:0000313" key="3">
    <source>
        <dbReference type="Proteomes" id="UP000198727"/>
    </source>
</evidence>